<name>A0A2C6JGK8_9APIC</name>
<gene>
    <name evidence="2" type="ORF">CSUI_009578</name>
</gene>
<accession>A0A2C6JGK8</accession>
<dbReference type="AlphaFoldDB" id="A0A2C6JGK8"/>
<organism evidence="2 3">
    <name type="scientific">Cystoisospora suis</name>
    <dbReference type="NCBI Taxonomy" id="483139"/>
    <lineage>
        <taxon>Eukaryota</taxon>
        <taxon>Sar</taxon>
        <taxon>Alveolata</taxon>
        <taxon>Apicomplexa</taxon>
        <taxon>Conoidasida</taxon>
        <taxon>Coccidia</taxon>
        <taxon>Eucoccidiorida</taxon>
        <taxon>Eimeriorina</taxon>
        <taxon>Sarcocystidae</taxon>
        <taxon>Cystoisospora</taxon>
    </lineage>
</organism>
<feature type="region of interest" description="Disordered" evidence="1">
    <location>
        <begin position="56"/>
        <end position="75"/>
    </location>
</feature>
<dbReference type="Proteomes" id="UP000221165">
    <property type="component" value="Unassembled WGS sequence"/>
</dbReference>
<feature type="non-terminal residue" evidence="2">
    <location>
        <position position="1"/>
    </location>
</feature>
<evidence type="ECO:0000256" key="1">
    <source>
        <dbReference type="SAM" id="MobiDB-lite"/>
    </source>
</evidence>
<dbReference type="GeneID" id="94432903"/>
<dbReference type="VEuPathDB" id="ToxoDB:CSUI_009578"/>
<comment type="caution">
    <text evidence="2">The sequence shown here is derived from an EMBL/GenBank/DDBJ whole genome shotgun (WGS) entry which is preliminary data.</text>
</comment>
<protein>
    <submittedName>
        <fullName evidence="2">Uncharacterized protein</fullName>
    </submittedName>
</protein>
<evidence type="ECO:0000313" key="2">
    <source>
        <dbReference type="EMBL" id="PHJ16611.1"/>
    </source>
</evidence>
<dbReference type="RefSeq" id="XP_067918337.1">
    <property type="nucleotide sequence ID" value="XM_068069692.1"/>
</dbReference>
<evidence type="ECO:0000313" key="3">
    <source>
        <dbReference type="Proteomes" id="UP000221165"/>
    </source>
</evidence>
<proteinExistence type="predicted"/>
<dbReference type="EMBL" id="MIGC01005771">
    <property type="protein sequence ID" value="PHJ16611.1"/>
    <property type="molecule type" value="Genomic_DNA"/>
</dbReference>
<reference evidence="2 3" key="1">
    <citation type="journal article" date="2017" name="Int. J. Parasitol.">
        <title>The genome of the protozoan parasite Cystoisospora suis and a reverse vaccinology approach to identify vaccine candidates.</title>
        <authorList>
            <person name="Palmieri N."/>
            <person name="Shrestha A."/>
            <person name="Ruttkowski B."/>
            <person name="Beck T."/>
            <person name="Vogl C."/>
            <person name="Tomley F."/>
            <person name="Blake D.P."/>
            <person name="Joachim A."/>
        </authorList>
    </citation>
    <scope>NUCLEOTIDE SEQUENCE [LARGE SCALE GENOMIC DNA]</scope>
    <source>
        <strain evidence="2 3">Wien I</strain>
    </source>
</reference>
<sequence>VLASLCGSCPSLTALDGQGLEPSLTRHARSRAEVRLQCDGERVRWEKVKRTRSPLHAVSQSLRQETPGLPSRGCSQMPASQCLQVRLSLATYTPTRIPSVSQTANHGVRTQVAGNWPPATSVQAFHDEK</sequence>
<keyword evidence="3" id="KW-1185">Reference proteome</keyword>